<organism evidence="3">
    <name type="scientific">Zea mays</name>
    <name type="common">Maize</name>
    <dbReference type="NCBI Taxonomy" id="4577"/>
    <lineage>
        <taxon>Eukaryota</taxon>
        <taxon>Viridiplantae</taxon>
        <taxon>Streptophyta</taxon>
        <taxon>Embryophyta</taxon>
        <taxon>Tracheophyta</taxon>
        <taxon>Spermatophyta</taxon>
        <taxon>Magnoliopsida</taxon>
        <taxon>Liliopsida</taxon>
        <taxon>Poales</taxon>
        <taxon>Poaceae</taxon>
        <taxon>PACMAD clade</taxon>
        <taxon>Panicoideae</taxon>
        <taxon>Andropogonodae</taxon>
        <taxon>Andropogoneae</taxon>
        <taxon>Tripsacinae</taxon>
        <taxon>Zea</taxon>
    </lineage>
</organism>
<proteinExistence type="predicted"/>
<dbReference type="InterPro" id="IPR050425">
    <property type="entry name" value="NAD(P)_dehydrat-like"/>
</dbReference>
<dbReference type="InParanoid" id="A0A1D6GTM8"/>
<dbReference type="CDD" id="cd08958">
    <property type="entry name" value="FR_SDR_e"/>
    <property type="match status" value="1"/>
</dbReference>
<keyword evidence="1" id="KW-0560">Oxidoreductase</keyword>
<dbReference type="SUPFAM" id="SSF51735">
    <property type="entry name" value="NAD(P)-binding Rossmann-fold domains"/>
    <property type="match status" value="1"/>
</dbReference>
<reference evidence="3" key="1">
    <citation type="submission" date="2015-12" db="EMBL/GenBank/DDBJ databases">
        <title>Update maize B73 reference genome by single molecule sequencing technologies.</title>
        <authorList>
            <consortium name="Maize Genome Sequencing Project"/>
            <person name="Ware D."/>
        </authorList>
    </citation>
    <scope>NUCLEOTIDE SEQUENCE</scope>
    <source>
        <tissue evidence="3">Seedling</tissue>
    </source>
</reference>
<accession>A0A1D6GTM8</accession>
<dbReference type="GO" id="GO:0016491">
    <property type="term" value="F:oxidoreductase activity"/>
    <property type="evidence" value="ECO:0007669"/>
    <property type="project" value="UniProtKB-KW"/>
</dbReference>
<evidence type="ECO:0000313" key="3">
    <source>
        <dbReference type="EMBL" id="AQK66353.1"/>
    </source>
</evidence>
<dbReference type="ExpressionAtlas" id="A0A1D6GTM8">
    <property type="expression patterns" value="baseline and differential"/>
</dbReference>
<feature type="domain" description="NAD-dependent epimerase/dehydratase" evidence="2">
    <location>
        <begin position="28"/>
        <end position="285"/>
    </location>
</feature>
<dbReference type="STRING" id="4577.A0A1D6GTM8"/>
<name>A0A1D6GTM8_MAIZE</name>
<dbReference type="InterPro" id="IPR001509">
    <property type="entry name" value="Epimerase_deHydtase"/>
</dbReference>
<accession>A0A3L6EJ06</accession>
<dbReference type="InterPro" id="IPR036291">
    <property type="entry name" value="NAD(P)-bd_dom_sf"/>
</dbReference>
<dbReference type="SMR" id="A0A1D6GTM8"/>
<dbReference type="PANTHER" id="PTHR10366">
    <property type="entry name" value="NAD DEPENDENT EPIMERASE/DEHYDRATASE"/>
    <property type="match status" value="1"/>
</dbReference>
<gene>
    <name evidence="3" type="ORF">ZEAMMB73_Zm00001d014481</name>
</gene>
<dbReference type="FunFam" id="3.40.50.720:FF:000597">
    <property type="entry name" value="Dihydroflavonol 4-reductase"/>
    <property type="match status" value="1"/>
</dbReference>
<dbReference type="Gene3D" id="3.40.50.720">
    <property type="entry name" value="NAD(P)-binding Rossmann-like Domain"/>
    <property type="match status" value="1"/>
</dbReference>
<dbReference type="OMA" id="AHIQDVC"/>
<dbReference type="FunCoup" id="A0A1D6GTM8">
    <property type="interactions" value="127"/>
</dbReference>
<protein>
    <submittedName>
        <fullName evidence="3">Dihydroflavonol-4-reductase</fullName>
    </submittedName>
</protein>
<evidence type="ECO:0000256" key="1">
    <source>
        <dbReference type="ARBA" id="ARBA00023002"/>
    </source>
</evidence>
<evidence type="ECO:0000259" key="2">
    <source>
        <dbReference type="Pfam" id="PF01370"/>
    </source>
</evidence>
<dbReference type="PaxDb" id="4577-GRMZM2G152175_P01"/>
<dbReference type="PANTHER" id="PTHR10366:SF628">
    <property type="entry name" value="NAD(P)-BINDING ROSSMANN-FOLD SUPERFAMILY PROTEIN"/>
    <property type="match status" value="1"/>
</dbReference>
<dbReference type="AlphaFoldDB" id="A0A1D6GTM8"/>
<dbReference type="eggNOG" id="KOG1502">
    <property type="taxonomic scope" value="Eukaryota"/>
</dbReference>
<dbReference type="EMBL" id="CM000781">
    <property type="protein sequence ID" value="AQK66353.1"/>
    <property type="molecule type" value="Genomic_DNA"/>
</dbReference>
<sequence>MGSVGVGCGSPDEEQQTEGSGPLPPPAVCVTGSTGYVGSWLVRTLLRRGYRVHATARDTGKALQVLAVVEEGRDRLRVFRADMGEEGSFDAAVTGCVALFHVAASMDLHVSPAHQDNLEEHVRSSMLEPATRGTINVLRSCVRAGTVRRVVFTSSVSTLTAVDAVGRRKAVLDESCLRALDDVWRTKPVGWVYILSKRLTEEAAFRFARENGVHLVSLVLPTVAGPFLTTSVPTSIQLLLSPITGDPKLYSVLASVHARFGCVPLAHVQDVCDAHVLLMEAPRAEGRYLCAAGGYAAAQLARLLASRYLPAGDRHVVSAMATSGLFRLSKDFDDVSCSPPVVSSRRLLDLGFRFRHDVEDVVKDSVAQCLAHGFLEHPET</sequence>
<dbReference type="Pfam" id="PF01370">
    <property type="entry name" value="Epimerase"/>
    <property type="match status" value="1"/>
</dbReference>